<feature type="signal peptide" evidence="1">
    <location>
        <begin position="1"/>
        <end position="16"/>
    </location>
</feature>
<keyword evidence="3" id="KW-1185">Reference proteome</keyword>
<evidence type="ECO:0000313" key="3">
    <source>
        <dbReference type="Proteomes" id="UP000054928"/>
    </source>
</evidence>
<evidence type="ECO:0000313" key="2">
    <source>
        <dbReference type="EMBL" id="CEG44912.1"/>
    </source>
</evidence>
<evidence type="ECO:0008006" key="4">
    <source>
        <dbReference type="Google" id="ProtNLM"/>
    </source>
</evidence>
<reference evidence="3" key="1">
    <citation type="submission" date="2014-09" db="EMBL/GenBank/DDBJ databases">
        <authorList>
            <person name="Sharma Rahul"/>
            <person name="Thines Marco"/>
        </authorList>
    </citation>
    <scope>NUCLEOTIDE SEQUENCE [LARGE SCALE GENOMIC DNA]</scope>
</reference>
<evidence type="ECO:0000256" key="1">
    <source>
        <dbReference type="SAM" id="SignalP"/>
    </source>
</evidence>
<dbReference type="EMBL" id="CCYD01001336">
    <property type="protein sequence ID" value="CEG44912.1"/>
    <property type="molecule type" value="Genomic_DNA"/>
</dbReference>
<dbReference type="AlphaFoldDB" id="A0A0P1AU78"/>
<protein>
    <recommendedName>
        <fullName evidence="4">RxLR-like protein</fullName>
    </recommendedName>
</protein>
<dbReference type="GeneID" id="59052596"/>
<dbReference type="RefSeq" id="XP_036263321.1">
    <property type="nucleotide sequence ID" value="XM_036407635.1"/>
</dbReference>
<feature type="chain" id="PRO_5006058928" description="RxLR-like protein" evidence="1">
    <location>
        <begin position="17"/>
        <end position="87"/>
    </location>
</feature>
<keyword evidence="1" id="KW-0732">Signal</keyword>
<proteinExistence type="predicted"/>
<sequence>MKLIFINLWLHSVAKLEHVGNKCDLYVGKKVIFFPVPDITGDGTKNLSTEILLIPPPNASKYSNFDTHIKRRTCPIHHLNIFHTGSH</sequence>
<name>A0A0P1AU78_PLAHL</name>
<dbReference type="Proteomes" id="UP000054928">
    <property type="component" value="Unassembled WGS sequence"/>
</dbReference>
<organism evidence="2 3">
    <name type="scientific">Plasmopara halstedii</name>
    <name type="common">Downy mildew of sunflower</name>
    <dbReference type="NCBI Taxonomy" id="4781"/>
    <lineage>
        <taxon>Eukaryota</taxon>
        <taxon>Sar</taxon>
        <taxon>Stramenopiles</taxon>
        <taxon>Oomycota</taxon>
        <taxon>Peronosporomycetes</taxon>
        <taxon>Peronosporales</taxon>
        <taxon>Peronosporaceae</taxon>
        <taxon>Plasmopara</taxon>
    </lineage>
</organism>
<accession>A0A0P1AU78</accession>